<name>A0A5J4YXQ7_PORPP</name>
<dbReference type="Proteomes" id="UP000324585">
    <property type="component" value="Unassembled WGS sequence"/>
</dbReference>
<dbReference type="EMBL" id="VRMN01000003">
    <property type="protein sequence ID" value="KAA8495632.1"/>
    <property type="molecule type" value="Genomic_DNA"/>
</dbReference>
<feature type="signal peptide" evidence="1">
    <location>
        <begin position="1"/>
        <end position="41"/>
    </location>
</feature>
<organism evidence="2 3">
    <name type="scientific">Porphyridium purpureum</name>
    <name type="common">Red alga</name>
    <name type="synonym">Porphyridium cruentum</name>
    <dbReference type="NCBI Taxonomy" id="35688"/>
    <lineage>
        <taxon>Eukaryota</taxon>
        <taxon>Rhodophyta</taxon>
        <taxon>Bangiophyceae</taxon>
        <taxon>Porphyridiales</taxon>
        <taxon>Porphyridiaceae</taxon>
        <taxon>Porphyridium</taxon>
    </lineage>
</organism>
<evidence type="ECO:0000313" key="2">
    <source>
        <dbReference type="EMBL" id="KAA8495632.1"/>
    </source>
</evidence>
<evidence type="ECO:0000256" key="1">
    <source>
        <dbReference type="SAM" id="SignalP"/>
    </source>
</evidence>
<reference evidence="3" key="1">
    <citation type="journal article" date="2019" name="Nat. Commun.">
        <title>Expansion of phycobilisome linker gene families in mesophilic red algae.</title>
        <authorList>
            <person name="Lee J."/>
            <person name="Kim D."/>
            <person name="Bhattacharya D."/>
            <person name="Yoon H.S."/>
        </authorList>
    </citation>
    <scope>NUCLEOTIDE SEQUENCE [LARGE SCALE GENOMIC DNA]</scope>
    <source>
        <strain evidence="3">CCMP 1328</strain>
    </source>
</reference>
<keyword evidence="1" id="KW-0732">Signal</keyword>
<feature type="chain" id="PRO_5023848167" evidence="1">
    <location>
        <begin position="42"/>
        <end position="295"/>
    </location>
</feature>
<protein>
    <submittedName>
        <fullName evidence="2">Uncharacterized protein</fullName>
    </submittedName>
</protein>
<evidence type="ECO:0000313" key="3">
    <source>
        <dbReference type="Proteomes" id="UP000324585"/>
    </source>
</evidence>
<accession>A0A5J4YXQ7</accession>
<dbReference type="AlphaFoldDB" id="A0A5J4YXQ7"/>
<gene>
    <name evidence="2" type="ORF">FVE85_1787</name>
</gene>
<proteinExistence type="predicted"/>
<sequence>MWRMSAIMRRETRVSCAGVLLVLLLLLPLVMLLAVVSVARADHSPDPHICVFNGASCEYSESGTQPKCYDETEFLESNVCMTPPRPNDNSIRVTRVDCSLAEQNGVTSFQFEWAAFNNDCGSITTSGNSGYDETNKFAFSRLLSPTGETCARLVCDGNLVDFPPPVCVDAEWIEVRGLEKVHATDGVGELLCITSLDDLPCGTSDHVIETASGLRTYAEVCAERACTTKVGRYNGVLHSDAHVMPIQDRLRLTTVSHRGTWWSGVENLIVVSLQKLRVRHVNQALAYIQRKNSVP</sequence>
<keyword evidence="3" id="KW-1185">Reference proteome</keyword>
<comment type="caution">
    <text evidence="2">The sequence shown here is derived from an EMBL/GenBank/DDBJ whole genome shotgun (WGS) entry which is preliminary data.</text>
</comment>